<sequence length="150" mass="15818">MGGVDSSLLQAGLRLTGEQYGRTSFAAELRATVSTRTLQRRQMLRRQPGLPPVEVARRGQRGKTPHPRGIPAVLKGGAGAWADAARKAPAVPVAAKASGTLPTTVLAEMGFALETATYVRVATTTRRDHPGKGGKLNGATKTAPHTWETL</sequence>
<keyword evidence="3" id="KW-1185">Reference proteome</keyword>
<dbReference type="Proteomes" id="UP000266841">
    <property type="component" value="Unassembled WGS sequence"/>
</dbReference>
<organism evidence="2 3">
    <name type="scientific">Thalassiosira oceanica</name>
    <name type="common">Marine diatom</name>
    <dbReference type="NCBI Taxonomy" id="159749"/>
    <lineage>
        <taxon>Eukaryota</taxon>
        <taxon>Sar</taxon>
        <taxon>Stramenopiles</taxon>
        <taxon>Ochrophyta</taxon>
        <taxon>Bacillariophyta</taxon>
        <taxon>Coscinodiscophyceae</taxon>
        <taxon>Thalassiosirophycidae</taxon>
        <taxon>Thalassiosirales</taxon>
        <taxon>Thalassiosiraceae</taxon>
        <taxon>Thalassiosira</taxon>
    </lineage>
</organism>
<name>K0S492_THAOC</name>
<dbReference type="AlphaFoldDB" id="K0S492"/>
<evidence type="ECO:0000313" key="3">
    <source>
        <dbReference type="Proteomes" id="UP000266841"/>
    </source>
</evidence>
<gene>
    <name evidence="2" type="ORF">THAOC_20099</name>
</gene>
<proteinExistence type="predicted"/>
<evidence type="ECO:0000256" key="1">
    <source>
        <dbReference type="SAM" id="MobiDB-lite"/>
    </source>
</evidence>
<comment type="caution">
    <text evidence="2">The sequence shown here is derived from an EMBL/GenBank/DDBJ whole genome shotgun (WGS) entry which is preliminary data.</text>
</comment>
<accession>K0S492</accession>
<feature type="region of interest" description="Disordered" evidence="1">
    <location>
        <begin position="51"/>
        <end position="74"/>
    </location>
</feature>
<reference evidence="2 3" key="1">
    <citation type="journal article" date="2012" name="Genome Biol.">
        <title>Genome and low-iron response of an oceanic diatom adapted to chronic iron limitation.</title>
        <authorList>
            <person name="Lommer M."/>
            <person name="Specht M."/>
            <person name="Roy A.S."/>
            <person name="Kraemer L."/>
            <person name="Andreson R."/>
            <person name="Gutowska M.A."/>
            <person name="Wolf J."/>
            <person name="Bergner S.V."/>
            <person name="Schilhabel M.B."/>
            <person name="Klostermeier U.C."/>
            <person name="Beiko R.G."/>
            <person name="Rosenstiel P."/>
            <person name="Hippler M."/>
            <person name="Laroche J."/>
        </authorList>
    </citation>
    <scope>NUCLEOTIDE SEQUENCE [LARGE SCALE GENOMIC DNA]</scope>
    <source>
        <strain evidence="2 3">CCMP1005</strain>
    </source>
</reference>
<feature type="region of interest" description="Disordered" evidence="1">
    <location>
        <begin position="124"/>
        <end position="150"/>
    </location>
</feature>
<evidence type="ECO:0000313" key="2">
    <source>
        <dbReference type="EMBL" id="EJK59644.1"/>
    </source>
</evidence>
<dbReference type="EMBL" id="AGNL01022584">
    <property type="protein sequence ID" value="EJK59644.1"/>
    <property type="molecule type" value="Genomic_DNA"/>
</dbReference>
<protein>
    <submittedName>
        <fullName evidence="2">Uncharacterized protein</fullName>
    </submittedName>
</protein>